<protein>
    <submittedName>
        <fullName evidence="2">Oxidative stress-responsive serine-rich protein 1</fullName>
    </submittedName>
</protein>
<proteinExistence type="predicted"/>
<keyword evidence="1" id="KW-1185">Reference proteome</keyword>
<accession>A0A915BD15</accession>
<sequence length="195" mass="22151">VFSYLRSYKMASQQEKRSDSVEKTLAQLARLSLGVDVTREGPSNAQQSVSFHKQLNTLSEETNSMLRKPNRHTCPTNFNSRPHSYRNKYRCRPYVRPQIKYVSASSDSKQLTSSSNVETLSRIKLDKVEDIDELKLMLILSPTNSCRCVESCSMQASRSPVDEGVAGEVAELAEYFWQFVAMKLKMSSLAESMYV</sequence>
<dbReference type="WBParaSite" id="PgR035X_g012_t01">
    <property type="protein sequence ID" value="PgR035X_g012_t01"/>
    <property type="gene ID" value="PgR035X_g012"/>
</dbReference>
<reference evidence="2" key="1">
    <citation type="submission" date="2022-11" db="UniProtKB">
        <authorList>
            <consortium name="WormBaseParasite"/>
        </authorList>
    </citation>
    <scope>IDENTIFICATION</scope>
</reference>
<name>A0A915BD15_PARUN</name>
<organism evidence="1 2">
    <name type="scientific">Parascaris univalens</name>
    <name type="common">Nematode worm</name>
    <dbReference type="NCBI Taxonomy" id="6257"/>
    <lineage>
        <taxon>Eukaryota</taxon>
        <taxon>Metazoa</taxon>
        <taxon>Ecdysozoa</taxon>
        <taxon>Nematoda</taxon>
        <taxon>Chromadorea</taxon>
        <taxon>Rhabditida</taxon>
        <taxon>Spirurina</taxon>
        <taxon>Ascaridomorpha</taxon>
        <taxon>Ascaridoidea</taxon>
        <taxon>Ascarididae</taxon>
        <taxon>Parascaris</taxon>
    </lineage>
</organism>
<dbReference type="Proteomes" id="UP000887569">
    <property type="component" value="Unplaced"/>
</dbReference>
<evidence type="ECO:0000313" key="2">
    <source>
        <dbReference type="WBParaSite" id="PgR035X_g012_t01"/>
    </source>
</evidence>
<evidence type="ECO:0000313" key="1">
    <source>
        <dbReference type="Proteomes" id="UP000887569"/>
    </source>
</evidence>
<dbReference type="AlphaFoldDB" id="A0A915BD15"/>